<feature type="region of interest" description="Disordered" evidence="1">
    <location>
        <begin position="252"/>
        <end position="302"/>
    </location>
</feature>
<dbReference type="STRING" id="1798495.A3C19_00505"/>
<proteinExistence type="predicted"/>
<organism evidence="3 4">
    <name type="scientific">Candidatus Kaiserbacteria bacterium RIFCSPHIGHO2_02_FULL_54_22</name>
    <dbReference type="NCBI Taxonomy" id="1798495"/>
    <lineage>
        <taxon>Bacteria</taxon>
        <taxon>Candidatus Kaiseribacteriota</taxon>
    </lineage>
</organism>
<keyword evidence="2" id="KW-0732">Signal</keyword>
<reference evidence="3 4" key="1">
    <citation type="journal article" date="2016" name="Nat. Commun.">
        <title>Thousands of microbial genomes shed light on interconnected biogeochemical processes in an aquifer system.</title>
        <authorList>
            <person name="Anantharaman K."/>
            <person name="Brown C.T."/>
            <person name="Hug L.A."/>
            <person name="Sharon I."/>
            <person name="Castelle C.J."/>
            <person name="Probst A.J."/>
            <person name="Thomas B.C."/>
            <person name="Singh A."/>
            <person name="Wilkins M.J."/>
            <person name="Karaoz U."/>
            <person name="Brodie E.L."/>
            <person name="Williams K.H."/>
            <person name="Hubbard S.S."/>
            <person name="Banfield J.F."/>
        </authorList>
    </citation>
    <scope>NUCLEOTIDE SEQUENCE [LARGE SCALE GENOMIC DNA]</scope>
</reference>
<comment type="caution">
    <text evidence="3">The sequence shown here is derived from an EMBL/GenBank/DDBJ whole genome shotgun (WGS) entry which is preliminary data.</text>
</comment>
<evidence type="ECO:0000313" key="3">
    <source>
        <dbReference type="EMBL" id="OGG61723.1"/>
    </source>
</evidence>
<evidence type="ECO:0000313" key="4">
    <source>
        <dbReference type="Proteomes" id="UP000178532"/>
    </source>
</evidence>
<dbReference type="AlphaFoldDB" id="A0A1F6DJY7"/>
<gene>
    <name evidence="3" type="ORF">A3C19_00505</name>
</gene>
<name>A0A1F6DJY7_9BACT</name>
<feature type="chain" id="PRO_5009523878" evidence="2">
    <location>
        <begin position="34"/>
        <end position="611"/>
    </location>
</feature>
<dbReference type="EMBL" id="MFLI01000017">
    <property type="protein sequence ID" value="OGG61723.1"/>
    <property type="molecule type" value="Genomic_DNA"/>
</dbReference>
<feature type="signal peptide" evidence="2">
    <location>
        <begin position="1"/>
        <end position="33"/>
    </location>
</feature>
<protein>
    <submittedName>
        <fullName evidence="3">Uncharacterized protein</fullName>
    </submittedName>
</protein>
<evidence type="ECO:0000256" key="1">
    <source>
        <dbReference type="SAM" id="MobiDB-lite"/>
    </source>
</evidence>
<evidence type="ECO:0000256" key="2">
    <source>
        <dbReference type="SAM" id="SignalP"/>
    </source>
</evidence>
<dbReference type="Proteomes" id="UP000178532">
    <property type="component" value="Unassembled WGS sequence"/>
</dbReference>
<sequence>MKSRPLTTALAIFLTVVLIAPSAFLVAPPKAHAALTSVIEVGLNLFENTIGAIEETLNVISTYTNTAANVAEQINTYVLQPLAFVLSGNLMKMLTSGVIAFVIGKANGTGVPQFVVDVNQSLQTVGDSAALAYLRQFGTNSNSPFSASIASALKNNYLQKTSLAGFWAANMNTLARTSPNVPAYLSGRWSQGGIAAWFALTTQTQNNPYTFYQSAQAQMAGLVGSGAGGATGVRLSQLSWGQGFMSWCGAREGTTEDNDGTAMEETTTEDNDGTAMESGGVNPGDPCTDEDGNPGTIKTPGSLIKSTLDKVLGGQQDQIVRMGNVGGQITGILSNIATVMQTAQFASQILGGSDSGGLFGVDSPTAGNSRSALYNFTPTQNAGGFTSDYLGVSNSSIYQSAATIGASGSDKAKLIEMYQSGWDAIGASANAASINLTDLANFCTTAANTESASESPNTAFINAARGQATDAQTALATEVAPVLNRVAAVGPITAVALAMVEKIQCELNAPANTVVYCDLKSPTVPTNVTTEYPADMQTLQTMPPTAEDVAALQQESQDFGGIGAQENPAGSLTVSANPSVVDQMNLISANAQALKTSVCTQGGLGIDYGGG</sequence>
<accession>A0A1F6DJY7</accession>